<reference evidence="1 2" key="1">
    <citation type="submission" date="2020-12" db="EMBL/GenBank/DDBJ databases">
        <authorList>
            <person name="Mcmullen J.G."/>
        </authorList>
    </citation>
    <scope>NUCLEOTIDE SEQUENCE [LARGE SCALE GENOMIC DNA]</scope>
    <source>
        <strain evidence="1 2">JGM97</strain>
    </source>
</reference>
<dbReference type="Proteomes" id="UP000680634">
    <property type="component" value="Unassembled WGS sequence"/>
</dbReference>
<keyword evidence="1" id="KW-0378">Hydrolase</keyword>
<accession>A0ABS5JCR0</accession>
<gene>
    <name evidence="1" type="ORF">JK232_02415</name>
</gene>
<protein>
    <submittedName>
        <fullName evidence="1">Protease FtsH-inhibitory lysogeny factor CIII</fullName>
    </submittedName>
</protein>
<dbReference type="Pfam" id="PF02061">
    <property type="entry name" value="Lambda_CIII"/>
    <property type="match status" value="1"/>
</dbReference>
<name>A0ABS5JCR0_9GAMM</name>
<dbReference type="RefSeq" id="WP_101828316.1">
    <property type="nucleotide sequence ID" value="NZ_JAERKB010000001.1"/>
</dbReference>
<dbReference type="GO" id="GO:0008233">
    <property type="term" value="F:peptidase activity"/>
    <property type="evidence" value="ECO:0007669"/>
    <property type="project" value="UniProtKB-KW"/>
</dbReference>
<evidence type="ECO:0000313" key="1">
    <source>
        <dbReference type="EMBL" id="MBS0967738.1"/>
    </source>
</evidence>
<organism evidence="1 2">
    <name type="scientific">Nissabacter archeti</name>
    <dbReference type="NCBI Taxonomy" id="1917880"/>
    <lineage>
        <taxon>Bacteria</taxon>
        <taxon>Pseudomonadati</taxon>
        <taxon>Pseudomonadota</taxon>
        <taxon>Gammaproteobacteria</taxon>
        <taxon>Enterobacterales</taxon>
        <taxon>Yersiniaceae</taxon>
        <taxon>Nissabacter</taxon>
    </lineage>
</organism>
<evidence type="ECO:0000313" key="2">
    <source>
        <dbReference type="Proteomes" id="UP000680634"/>
    </source>
</evidence>
<dbReference type="GO" id="GO:0006508">
    <property type="term" value="P:proteolysis"/>
    <property type="evidence" value="ECO:0007669"/>
    <property type="project" value="UniProtKB-KW"/>
</dbReference>
<reference evidence="2" key="2">
    <citation type="submission" date="2023-07" db="EMBL/GenBank/DDBJ databases">
        <title>Genome-inferred correspondence between phylogeny and metabolic traits in the wild Drosophila gut microbiome.</title>
        <authorList>
            <person name="Bueno E."/>
            <person name="Blow F."/>
            <person name="Douglas A.E."/>
        </authorList>
    </citation>
    <scope>NUCLEOTIDE SEQUENCE [LARGE SCALE GENOMIC DNA]</scope>
    <source>
        <strain evidence="2">JGM97</strain>
    </source>
</reference>
<comment type="caution">
    <text evidence="1">The sequence shown here is derived from an EMBL/GenBank/DDBJ whole genome shotgun (WGS) entry which is preliminary data.</text>
</comment>
<keyword evidence="2" id="KW-1185">Reference proteome</keyword>
<dbReference type="EMBL" id="JAERKB010000001">
    <property type="protein sequence ID" value="MBS0967738.1"/>
    <property type="molecule type" value="Genomic_DNA"/>
</dbReference>
<keyword evidence="1" id="KW-0645">Protease</keyword>
<dbReference type="InterPro" id="IPR013056">
    <property type="entry name" value="Phage_lambda_CIII"/>
</dbReference>
<sequence length="42" mass="4662">MDLAIAGGTIMGANSFNNSLLDIITERLRSGWRSFTRSVRHP</sequence>
<proteinExistence type="predicted"/>